<proteinExistence type="inferred from homology"/>
<comment type="similarity">
    <text evidence="6">Belongs to the cytochrome P450 family.</text>
</comment>
<evidence type="ECO:0008006" key="9">
    <source>
        <dbReference type="Google" id="ProtNLM"/>
    </source>
</evidence>
<dbReference type="GO" id="GO:0004497">
    <property type="term" value="F:monooxygenase activity"/>
    <property type="evidence" value="ECO:0007669"/>
    <property type="project" value="UniProtKB-KW"/>
</dbReference>
<dbReference type="Proteomes" id="UP001140513">
    <property type="component" value="Unassembled WGS sequence"/>
</dbReference>
<evidence type="ECO:0000256" key="2">
    <source>
        <dbReference type="ARBA" id="ARBA00022723"/>
    </source>
</evidence>
<dbReference type="PROSITE" id="PS00086">
    <property type="entry name" value="CYTOCHROME_P450"/>
    <property type="match status" value="1"/>
</dbReference>
<reference evidence="7" key="1">
    <citation type="submission" date="2022-10" db="EMBL/GenBank/DDBJ databases">
        <title>Tapping the CABI collections for fungal endophytes: first genome assemblies for Collariella, Neodidymelliopsis, Ascochyta clinopodiicola, Didymella pomorum, Didymosphaeria variabile, Neocosmospora piperis and Neocucurbitaria cava.</title>
        <authorList>
            <person name="Hill R."/>
        </authorList>
    </citation>
    <scope>NUCLEOTIDE SEQUENCE</scope>
    <source>
        <strain evidence="7">IMI 356815</strain>
    </source>
</reference>
<keyword evidence="5 6" id="KW-0349">Heme</keyword>
<dbReference type="GO" id="GO:0016705">
    <property type="term" value="F:oxidoreductase activity, acting on paired donors, with incorporation or reduction of molecular oxygen"/>
    <property type="evidence" value="ECO:0007669"/>
    <property type="project" value="InterPro"/>
</dbReference>
<dbReference type="RefSeq" id="XP_056074030.1">
    <property type="nucleotide sequence ID" value="XM_056210557.1"/>
</dbReference>
<dbReference type="GO" id="GO:0005506">
    <property type="term" value="F:iron ion binding"/>
    <property type="evidence" value="ECO:0007669"/>
    <property type="project" value="InterPro"/>
</dbReference>
<protein>
    <recommendedName>
        <fullName evidence="9">Cytochrome P450</fullName>
    </recommendedName>
</protein>
<keyword evidence="4 5" id="KW-0408">Iron</keyword>
<dbReference type="PANTHER" id="PTHR24305:SF235">
    <property type="entry name" value="CYTOCHROME P450 MONOOXYGENASE APDB-RELATED"/>
    <property type="match status" value="1"/>
</dbReference>
<evidence type="ECO:0000313" key="7">
    <source>
        <dbReference type="EMBL" id="KAJ4357171.1"/>
    </source>
</evidence>
<dbReference type="Pfam" id="PF00067">
    <property type="entry name" value="p450"/>
    <property type="match status" value="1"/>
</dbReference>
<gene>
    <name evidence="7" type="ORF">N0V89_001746</name>
</gene>
<dbReference type="AlphaFoldDB" id="A0A9W9CCW0"/>
<evidence type="ECO:0000256" key="6">
    <source>
        <dbReference type="RuleBase" id="RU000461"/>
    </source>
</evidence>
<dbReference type="GO" id="GO:0044550">
    <property type="term" value="P:secondary metabolite biosynthetic process"/>
    <property type="evidence" value="ECO:0007669"/>
    <property type="project" value="UniProtKB-ARBA"/>
</dbReference>
<dbReference type="CDD" id="cd20615">
    <property type="entry name" value="CYP_GliC-like"/>
    <property type="match status" value="1"/>
</dbReference>
<dbReference type="GO" id="GO:0020037">
    <property type="term" value="F:heme binding"/>
    <property type="evidence" value="ECO:0007669"/>
    <property type="project" value="InterPro"/>
</dbReference>
<feature type="binding site" description="axial binding residue" evidence="5">
    <location>
        <position position="446"/>
    </location>
    <ligand>
        <name>heme</name>
        <dbReference type="ChEBI" id="CHEBI:30413"/>
    </ligand>
    <ligandPart>
        <name>Fe</name>
        <dbReference type="ChEBI" id="CHEBI:18248"/>
    </ligandPart>
</feature>
<name>A0A9W9CCW0_9PLEO</name>
<comment type="caution">
    <text evidence="7">The sequence shown here is derived from an EMBL/GenBank/DDBJ whole genome shotgun (WGS) entry which is preliminary data.</text>
</comment>
<dbReference type="InterPro" id="IPR036396">
    <property type="entry name" value="Cyt_P450_sf"/>
</dbReference>
<dbReference type="OrthoDB" id="2789670at2759"/>
<evidence type="ECO:0000256" key="3">
    <source>
        <dbReference type="ARBA" id="ARBA00023002"/>
    </source>
</evidence>
<comment type="cofactor">
    <cofactor evidence="1 5">
        <name>heme</name>
        <dbReference type="ChEBI" id="CHEBI:30413"/>
    </cofactor>
</comment>
<dbReference type="InterPro" id="IPR017972">
    <property type="entry name" value="Cyt_P450_CS"/>
</dbReference>
<dbReference type="SUPFAM" id="SSF48264">
    <property type="entry name" value="Cytochrome P450"/>
    <property type="match status" value="1"/>
</dbReference>
<dbReference type="EMBL" id="JAPEUX010000002">
    <property type="protein sequence ID" value="KAJ4357171.1"/>
    <property type="molecule type" value="Genomic_DNA"/>
</dbReference>
<dbReference type="InterPro" id="IPR050121">
    <property type="entry name" value="Cytochrome_P450_monoxygenase"/>
</dbReference>
<keyword evidence="2 5" id="KW-0479">Metal-binding</keyword>
<keyword evidence="8" id="KW-1185">Reference proteome</keyword>
<sequence length="499" mass="57890">MRKIPLEFISFVIYRYLSWRYPITSQIDGHPIPTVPYQWPNGQGDVAKFLEGEKNSQSWRAKYGSLYRIWSGTTPEMQVLHLVETHTGTSADDTRVVTAPEDIQHLFFDSDKHIKAVNNDSGWLMGELLGKCLGLISGESYQKVKAGTAAHFTQKISTSYLARIQTITDEYFVKLSQEPRLKRHLIDPVEDLKFLPFWILVDILYGELTPQLRSQIKGLAVQREELWARMIEGGVSRFSFARHLPIRLTTDLQRFKKEWRDFNNSVYEACVLAQEDTTIVRMYTEVKRGALGEEEVLQTVDEMLFANLDVTMGGLSWNLLFLAKYQETQEEIRDELRRAASSDTTGSREDYLKRPSTLLAYSILESSRLKPLAAFTVPQSAPTPRTIQGFHVPAKTNFIIDTYALNIKNPYWGHDSEEYRPFRFSDKKQYEMRYQFWRFGFGPRQCLGKYVVDLIIRSSLAYLIENYCLSLADTSNWDKNPTTWILHPKTQIRCEPLRR</sequence>
<organism evidence="7 8">
    <name type="scientific">Didymosphaeria variabile</name>
    <dbReference type="NCBI Taxonomy" id="1932322"/>
    <lineage>
        <taxon>Eukaryota</taxon>
        <taxon>Fungi</taxon>
        <taxon>Dikarya</taxon>
        <taxon>Ascomycota</taxon>
        <taxon>Pezizomycotina</taxon>
        <taxon>Dothideomycetes</taxon>
        <taxon>Pleosporomycetidae</taxon>
        <taxon>Pleosporales</taxon>
        <taxon>Massarineae</taxon>
        <taxon>Didymosphaeriaceae</taxon>
        <taxon>Didymosphaeria</taxon>
    </lineage>
</organism>
<keyword evidence="3 6" id="KW-0560">Oxidoreductase</keyword>
<dbReference type="PANTHER" id="PTHR24305">
    <property type="entry name" value="CYTOCHROME P450"/>
    <property type="match status" value="1"/>
</dbReference>
<keyword evidence="6" id="KW-0503">Monooxygenase</keyword>
<dbReference type="PRINTS" id="PR00463">
    <property type="entry name" value="EP450I"/>
</dbReference>
<evidence type="ECO:0000256" key="1">
    <source>
        <dbReference type="ARBA" id="ARBA00001971"/>
    </source>
</evidence>
<dbReference type="InterPro" id="IPR001128">
    <property type="entry name" value="Cyt_P450"/>
</dbReference>
<dbReference type="GeneID" id="80905276"/>
<evidence type="ECO:0000256" key="4">
    <source>
        <dbReference type="ARBA" id="ARBA00023004"/>
    </source>
</evidence>
<accession>A0A9W9CCW0</accession>
<dbReference type="Gene3D" id="1.10.630.10">
    <property type="entry name" value="Cytochrome P450"/>
    <property type="match status" value="1"/>
</dbReference>
<evidence type="ECO:0000313" key="8">
    <source>
        <dbReference type="Proteomes" id="UP001140513"/>
    </source>
</evidence>
<dbReference type="InterPro" id="IPR002401">
    <property type="entry name" value="Cyt_P450_E_grp-I"/>
</dbReference>
<evidence type="ECO:0000256" key="5">
    <source>
        <dbReference type="PIRSR" id="PIRSR602401-1"/>
    </source>
</evidence>